<reference evidence="2 3" key="1">
    <citation type="submission" date="2020-03" db="EMBL/GenBank/DDBJ databases">
        <title>WGS of the type strain of Planosporangium spp.</title>
        <authorList>
            <person name="Thawai C."/>
        </authorList>
    </citation>
    <scope>NUCLEOTIDE SEQUENCE [LARGE SCALE GENOMIC DNA]</scope>
    <source>
        <strain evidence="2 3">TBRC 5610</strain>
    </source>
</reference>
<keyword evidence="1" id="KW-0472">Membrane</keyword>
<protein>
    <submittedName>
        <fullName evidence="2">DUF5134 domain-containing protein</fullName>
    </submittedName>
</protein>
<proteinExistence type="predicted"/>
<feature type="transmembrane region" description="Helical" evidence="1">
    <location>
        <begin position="67"/>
        <end position="86"/>
    </location>
</feature>
<dbReference type="RefSeq" id="WP_167927369.1">
    <property type="nucleotide sequence ID" value="NZ_JAATVY010000018.1"/>
</dbReference>
<evidence type="ECO:0000313" key="3">
    <source>
        <dbReference type="Proteomes" id="UP000722989"/>
    </source>
</evidence>
<name>A0ABX0Y373_9ACTN</name>
<dbReference type="InterPro" id="IPR033458">
    <property type="entry name" value="DUF5134"/>
</dbReference>
<keyword evidence="1" id="KW-1133">Transmembrane helix</keyword>
<dbReference type="EMBL" id="JAATVY010000018">
    <property type="protein sequence ID" value="NJC72468.1"/>
    <property type="molecule type" value="Genomic_DNA"/>
</dbReference>
<dbReference type="Proteomes" id="UP000722989">
    <property type="component" value="Unassembled WGS sequence"/>
</dbReference>
<organism evidence="2 3">
    <name type="scientific">Planosporangium thailandense</name>
    <dbReference type="NCBI Taxonomy" id="765197"/>
    <lineage>
        <taxon>Bacteria</taxon>
        <taxon>Bacillati</taxon>
        <taxon>Actinomycetota</taxon>
        <taxon>Actinomycetes</taxon>
        <taxon>Micromonosporales</taxon>
        <taxon>Micromonosporaceae</taxon>
        <taxon>Planosporangium</taxon>
    </lineage>
</organism>
<keyword evidence="3" id="KW-1185">Reference proteome</keyword>
<keyword evidence="1" id="KW-0812">Transmembrane</keyword>
<dbReference type="Pfam" id="PF17197">
    <property type="entry name" value="DUF5134"/>
    <property type="match status" value="1"/>
</dbReference>
<sequence>MIVSLALRWTLTCVFALPGALCLARCVLPAGAGGVVPADRLTGLAHPLMSLAMVAMLWSWGPDRWRAVAVAVFGFGACWFGIRAVVADARWVPVGDRLELAQHALGMGAMVWMALFVHAGMMSPAGSGGRLLAGTGPAAGGAASASGPLSAGDTATVDVWLGTYFLFATLWWMDRAARLLWTVTPTGAEGAVAAGCGGVVPTRRLLASGPAAAAHALMSAGTGVMLVVMS</sequence>
<evidence type="ECO:0000313" key="2">
    <source>
        <dbReference type="EMBL" id="NJC72468.1"/>
    </source>
</evidence>
<accession>A0ABX0Y373</accession>
<comment type="caution">
    <text evidence="2">The sequence shown here is derived from an EMBL/GenBank/DDBJ whole genome shotgun (WGS) entry which is preliminary data.</text>
</comment>
<feature type="transmembrane region" description="Helical" evidence="1">
    <location>
        <begin position="101"/>
        <end position="121"/>
    </location>
</feature>
<gene>
    <name evidence="2" type="ORF">HC031_22505</name>
</gene>
<evidence type="ECO:0000256" key="1">
    <source>
        <dbReference type="SAM" id="Phobius"/>
    </source>
</evidence>